<name>A0ABT8M500_9EURY</name>
<sequence>MGAKTLDEIRTRGFEALVKSLGPAGAIRFVRSYSRGSGDYTRERRVSVERDLGAAVAGVLGCRRREDSL</sequence>
<dbReference type="RefSeq" id="WP_301678262.1">
    <property type="nucleotide sequence ID" value="NZ_VCYI01000017.1"/>
</dbReference>
<dbReference type="EMBL" id="VCYI01000017">
    <property type="protein sequence ID" value="MDN7013666.1"/>
    <property type="molecule type" value="Genomic_DNA"/>
</dbReference>
<organism evidence="1 2">
    <name type="scientific">Methanoculleus methanifontis</name>
    <dbReference type="NCBI Taxonomy" id="2584086"/>
    <lineage>
        <taxon>Archaea</taxon>
        <taxon>Methanobacteriati</taxon>
        <taxon>Methanobacteriota</taxon>
        <taxon>Stenosarchaea group</taxon>
        <taxon>Methanomicrobia</taxon>
        <taxon>Methanomicrobiales</taxon>
        <taxon>Methanomicrobiaceae</taxon>
        <taxon>Methanoculleus</taxon>
    </lineage>
</organism>
<evidence type="ECO:0000313" key="2">
    <source>
        <dbReference type="Proteomes" id="UP001168423"/>
    </source>
</evidence>
<gene>
    <name evidence="1" type="ORF">FGW20_11610</name>
</gene>
<proteinExistence type="predicted"/>
<protein>
    <submittedName>
        <fullName evidence="1">Uncharacterized protein</fullName>
    </submittedName>
</protein>
<dbReference type="Proteomes" id="UP001168423">
    <property type="component" value="Unassembled WGS sequence"/>
</dbReference>
<keyword evidence="2" id="KW-1185">Reference proteome</keyword>
<accession>A0ABT8M500</accession>
<evidence type="ECO:0000313" key="1">
    <source>
        <dbReference type="EMBL" id="MDN7013666.1"/>
    </source>
</evidence>
<comment type="caution">
    <text evidence="1">The sequence shown here is derived from an EMBL/GenBank/DDBJ whole genome shotgun (WGS) entry which is preliminary data.</text>
</comment>
<reference evidence="1" key="1">
    <citation type="submission" date="2019-05" db="EMBL/GenBank/DDBJ databases">
        <title>Isolation and characterization of methanogens from the cold seep sediment at Four-Way Closure Ridge.</title>
        <authorList>
            <person name="You Y.-T."/>
            <person name="Chen S.-C."/>
            <person name="Zhang W.-L."/>
            <person name="Lai M.-C."/>
        </authorList>
    </citation>
    <scope>NUCLEOTIDE SEQUENCE</scope>
    <source>
        <strain evidence="1">FWC-SCC3</strain>
    </source>
</reference>